<gene>
    <name evidence="4" type="ORF">EV44_g0138</name>
</gene>
<accession>A0A0B1P6X8</accession>
<protein>
    <submittedName>
        <fullName evidence="4">Putative extracellular lipase</fullName>
    </submittedName>
</protein>
<dbReference type="PANTHER" id="PTHR46640">
    <property type="entry name" value="TRIACYLGLYCEROL LIPASE, PUTATIVE (AFU_ORTHOLOGUE AFUA_6G06510)-RELATED"/>
    <property type="match status" value="1"/>
</dbReference>
<proteinExistence type="predicted"/>
<sequence>MPKYVHLEFRMFQWLVTSPNTISIILLLILTTLFATSAGAHQSPTARSQQLEESLQSDALWNSNITHDLFDELKELALIADISYCVGIFGISKPFVCATHCKEFLNFELIETFHSTYSPFGNCGFIALDHGSGQNDGRILVVFRGTHSITDAILDLLMMPQKFTPYPSDLQNEYMNSQSNFILQPLHDIIEWPVQRFIRWIFRQSQTTKSQGKHYTPKCKNCTVHLGFWKSYKMIRHLVLPNIQKLRQEFPEYQLNLVGHSLGGAVATLLALELESLGYSPKVTTFGEPRIGNYGLKDYVDTVFNLRSGDSNSQTNFPSSKSRYRRVTHFSDPFPLLPMEKFGYRSHAGEIFISKKKVPPAVENVRLCFGDDDMNCIAGKDTYETWEELLEVIRTNIEKRNSSNVKSINELKKRKENRILPLDLLQLYLGHVDYFSRMDLCLLPGGKNMEFGRDEV</sequence>
<dbReference type="Proteomes" id="UP000030854">
    <property type="component" value="Unassembled WGS sequence"/>
</dbReference>
<dbReference type="InterPro" id="IPR002921">
    <property type="entry name" value="Fungal_lipase-type"/>
</dbReference>
<evidence type="ECO:0000256" key="2">
    <source>
        <dbReference type="ARBA" id="ARBA00022801"/>
    </source>
</evidence>
<dbReference type="OMA" id="CATHCKE"/>
<dbReference type="HOGENOM" id="CLU_032957_3_1_1"/>
<evidence type="ECO:0000256" key="1">
    <source>
        <dbReference type="ARBA" id="ARBA00022729"/>
    </source>
</evidence>
<dbReference type="InterPro" id="IPR051299">
    <property type="entry name" value="AB_hydrolase_lip/est"/>
</dbReference>
<dbReference type="PANTHER" id="PTHR46640:SF1">
    <property type="entry name" value="FUNGAL LIPASE-LIKE DOMAIN-CONTAINING PROTEIN-RELATED"/>
    <property type="match status" value="1"/>
</dbReference>
<dbReference type="Pfam" id="PF01764">
    <property type="entry name" value="Lipase_3"/>
    <property type="match status" value="1"/>
</dbReference>
<feature type="domain" description="Fungal lipase-type" evidence="3">
    <location>
        <begin position="141"/>
        <end position="340"/>
    </location>
</feature>
<dbReference type="EMBL" id="JNVN01001098">
    <property type="protein sequence ID" value="KHJ34018.1"/>
    <property type="molecule type" value="Genomic_DNA"/>
</dbReference>
<dbReference type="Gene3D" id="3.40.50.1820">
    <property type="entry name" value="alpha/beta hydrolase"/>
    <property type="match status" value="1"/>
</dbReference>
<comment type="caution">
    <text evidence="4">The sequence shown here is derived from an EMBL/GenBank/DDBJ whole genome shotgun (WGS) entry which is preliminary data.</text>
</comment>
<keyword evidence="2" id="KW-0378">Hydrolase</keyword>
<organism evidence="4 5">
    <name type="scientific">Uncinula necator</name>
    <name type="common">Grape powdery mildew</name>
    <dbReference type="NCBI Taxonomy" id="52586"/>
    <lineage>
        <taxon>Eukaryota</taxon>
        <taxon>Fungi</taxon>
        <taxon>Dikarya</taxon>
        <taxon>Ascomycota</taxon>
        <taxon>Pezizomycotina</taxon>
        <taxon>Leotiomycetes</taxon>
        <taxon>Erysiphales</taxon>
        <taxon>Erysiphaceae</taxon>
        <taxon>Erysiphe</taxon>
    </lineage>
</organism>
<reference evidence="4 5" key="1">
    <citation type="journal article" date="2014" name="BMC Genomics">
        <title>Adaptive genomic structural variation in the grape powdery mildew pathogen, Erysiphe necator.</title>
        <authorList>
            <person name="Jones L."/>
            <person name="Riaz S."/>
            <person name="Morales-Cruz A."/>
            <person name="Amrine K.C."/>
            <person name="McGuire B."/>
            <person name="Gubler W.D."/>
            <person name="Walker M.A."/>
            <person name="Cantu D."/>
        </authorList>
    </citation>
    <scope>NUCLEOTIDE SEQUENCE [LARGE SCALE GENOMIC DNA]</scope>
    <source>
        <strain evidence="5">c</strain>
    </source>
</reference>
<evidence type="ECO:0000313" key="5">
    <source>
        <dbReference type="Proteomes" id="UP000030854"/>
    </source>
</evidence>
<dbReference type="CDD" id="cd00519">
    <property type="entry name" value="Lipase_3"/>
    <property type="match status" value="1"/>
</dbReference>
<dbReference type="AlphaFoldDB" id="A0A0B1P6X8"/>
<dbReference type="STRING" id="52586.A0A0B1P6X8"/>
<dbReference type="InterPro" id="IPR029058">
    <property type="entry name" value="AB_hydrolase_fold"/>
</dbReference>
<dbReference type="GO" id="GO:0006629">
    <property type="term" value="P:lipid metabolic process"/>
    <property type="evidence" value="ECO:0007669"/>
    <property type="project" value="InterPro"/>
</dbReference>
<dbReference type="SUPFAM" id="SSF53474">
    <property type="entry name" value="alpha/beta-Hydrolases"/>
    <property type="match status" value="1"/>
</dbReference>
<evidence type="ECO:0000259" key="3">
    <source>
        <dbReference type="Pfam" id="PF01764"/>
    </source>
</evidence>
<name>A0A0B1P6X8_UNCNE</name>
<keyword evidence="1" id="KW-0732">Signal</keyword>
<evidence type="ECO:0000313" key="4">
    <source>
        <dbReference type="EMBL" id="KHJ34018.1"/>
    </source>
</evidence>
<dbReference type="GO" id="GO:0016787">
    <property type="term" value="F:hydrolase activity"/>
    <property type="evidence" value="ECO:0007669"/>
    <property type="project" value="UniProtKB-KW"/>
</dbReference>
<keyword evidence="5" id="KW-1185">Reference proteome</keyword>